<evidence type="ECO:0000313" key="2">
    <source>
        <dbReference type="Proteomes" id="UP000034603"/>
    </source>
</evidence>
<dbReference type="InterPro" id="IPR023674">
    <property type="entry name" value="Ribosomal_uL1-like"/>
</dbReference>
<comment type="caution">
    <text evidence="1">The sequence shown here is derived from an EMBL/GenBank/DDBJ whole genome shotgun (WGS) entry which is preliminary data.</text>
</comment>
<evidence type="ECO:0008006" key="3">
    <source>
        <dbReference type="Google" id="ProtNLM"/>
    </source>
</evidence>
<protein>
    <recommendedName>
        <fullName evidence="3">50S ribosomal protein L1</fullName>
    </recommendedName>
</protein>
<dbReference type="SUPFAM" id="SSF56808">
    <property type="entry name" value="Ribosomal protein L1"/>
    <property type="match status" value="1"/>
</dbReference>
<dbReference type="EMBL" id="LBTR01000025">
    <property type="protein sequence ID" value="KKQ44430.1"/>
    <property type="molecule type" value="Genomic_DNA"/>
</dbReference>
<dbReference type="Proteomes" id="UP000034603">
    <property type="component" value="Unassembled WGS sequence"/>
</dbReference>
<dbReference type="Gene3D" id="3.30.190.20">
    <property type="match status" value="1"/>
</dbReference>
<feature type="non-terminal residue" evidence="1">
    <location>
        <position position="1"/>
    </location>
</feature>
<name>A0A0G0I0G8_9BACT</name>
<proteinExistence type="predicted"/>
<organism evidence="1 2">
    <name type="scientific">Candidatus Woesebacteria bacterium GW2011_GWA1_37_8</name>
    <dbReference type="NCBI Taxonomy" id="1618546"/>
    <lineage>
        <taxon>Bacteria</taxon>
        <taxon>Candidatus Woeseibacteriota</taxon>
    </lineage>
</organism>
<dbReference type="AlphaFoldDB" id="A0A0G0I0G8"/>
<reference evidence="1 2" key="1">
    <citation type="journal article" date="2015" name="Nature">
        <title>rRNA introns, odd ribosomes, and small enigmatic genomes across a large radiation of phyla.</title>
        <authorList>
            <person name="Brown C.T."/>
            <person name="Hug L.A."/>
            <person name="Thomas B.C."/>
            <person name="Sharon I."/>
            <person name="Castelle C.J."/>
            <person name="Singh A."/>
            <person name="Wilkins M.J."/>
            <person name="Williams K.H."/>
            <person name="Banfield J.F."/>
        </authorList>
    </citation>
    <scope>NUCLEOTIDE SEQUENCE [LARGE SCALE GENOMIC DNA]</scope>
</reference>
<accession>A0A0G0I0G8</accession>
<evidence type="ECO:0000313" key="1">
    <source>
        <dbReference type="EMBL" id="KKQ44430.1"/>
    </source>
</evidence>
<gene>
    <name evidence="1" type="ORF">US62_C0025G0001</name>
</gene>
<sequence length="74" mass="7986">IKSAKDAEKFSASSMTIKTEKDKPVVHTVAGKLSQKDEEIIKNLEVIVLAIGGSKLIEKAFLKSTMSPSVKLSL</sequence>